<dbReference type="AlphaFoldDB" id="A0A2C5XX69"/>
<feature type="compositionally biased region" description="Low complexity" evidence="1">
    <location>
        <begin position="13"/>
        <end position="23"/>
    </location>
</feature>
<comment type="caution">
    <text evidence="2">The sequence shown here is derived from an EMBL/GenBank/DDBJ whole genome shotgun (WGS) entry which is preliminary data.</text>
</comment>
<feature type="compositionally biased region" description="Polar residues" evidence="1">
    <location>
        <begin position="222"/>
        <end position="231"/>
    </location>
</feature>
<dbReference type="Proteomes" id="UP000224854">
    <property type="component" value="Unassembled WGS sequence"/>
</dbReference>
<evidence type="ECO:0000313" key="2">
    <source>
        <dbReference type="EMBL" id="PHH80279.1"/>
    </source>
</evidence>
<feature type="compositionally biased region" description="Basic and acidic residues" evidence="1">
    <location>
        <begin position="192"/>
        <end position="201"/>
    </location>
</feature>
<name>A0A2C5XX69_9HYPO</name>
<proteinExistence type="predicted"/>
<protein>
    <submittedName>
        <fullName evidence="2">Uncharacterized protein</fullName>
    </submittedName>
</protein>
<feature type="compositionally biased region" description="Polar residues" evidence="1">
    <location>
        <begin position="295"/>
        <end position="317"/>
    </location>
</feature>
<feature type="region of interest" description="Disordered" evidence="1">
    <location>
        <begin position="1"/>
        <end position="65"/>
    </location>
</feature>
<feature type="region of interest" description="Disordered" evidence="1">
    <location>
        <begin position="92"/>
        <end position="114"/>
    </location>
</feature>
<feature type="compositionally biased region" description="Polar residues" evidence="1">
    <location>
        <begin position="353"/>
        <end position="365"/>
    </location>
</feature>
<reference evidence="2 3" key="1">
    <citation type="submission" date="2017-06" db="EMBL/GenBank/DDBJ databases">
        <title>Ant-infecting Ophiocordyceps genomes reveal a high diversity of potential behavioral manipulation genes and a possible major role for enterotoxins.</title>
        <authorList>
            <person name="De Bekker C."/>
            <person name="Evans H.C."/>
            <person name="Brachmann A."/>
            <person name="Hughes D.P."/>
        </authorList>
    </citation>
    <scope>NUCLEOTIDE SEQUENCE [LARGE SCALE GENOMIC DNA]</scope>
    <source>
        <strain evidence="2 3">1348a</strain>
    </source>
</reference>
<dbReference type="EMBL" id="NJEU01000160">
    <property type="protein sequence ID" value="PHH80279.1"/>
    <property type="molecule type" value="Genomic_DNA"/>
</dbReference>
<sequence length="528" mass="55188">MSSSNPFRKKASDAASSSPVKSSLRIDPYPLGHDSTPGRPKPVKKVRVLSPPPLSPDSPEWPVANAAASPFTNGVIDTDIHIATTLARDNGATLVNPFSKPRQQADGSDREGLSLQRRNEGEALKAGNSGRQSLNVDSFRRLLMTGKTTDSDGHFDETVVLAAQSAIAGQGGMEEVGAELKYDQPVSKTASNRHDAKDRKSLALPLPPPPPPSSRHGKSLRQDGSGNSKPGTFSDIKKPLPPFPARQTVADEIESPFDGEQVGGDSEDDTESPTATETYFKKPAPLPPPRKSHSKTGSQSQNGDAADQTSPRSQNAESLKATPADEMGLQSEVSRPATQAPAPPPPRRPHAVSKTSTQTSSQELQPSGKARATSAPGRQYEANFEETNPPAAVSSLSASGKLATPPRPPPPPARNSSVRRHKSSNSIDSVSRRGSASAALAQPPPPPPRPLPRPRGSSGSSVDVADPSKNMDTGKNVESGLAGAGSTKSTAVTGAPGESSSDPSKAFDILADLDALQREVDALRGKLG</sequence>
<keyword evidence="3" id="KW-1185">Reference proteome</keyword>
<feature type="compositionally biased region" description="Pro residues" evidence="1">
    <location>
        <begin position="442"/>
        <end position="453"/>
    </location>
</feature>
<accession>A0A2C5XX69</accession>
<feature type="region of interest" description="Disordered" evidence="1">
    <location>
        <begin position="185"/>
        <end position="505"/>
    </location>
</feature>
<dbReference type="OrthoDB" id="4928266at2759"/>
<evidence type="ECO:0000256" key="1">
    <source>
        <dbReference type="SAM" id="MobiDB-lite"/>
    </source>
</evidence>
<organism evidence="2 3">
    <name type="scientific">Ophiocordyceps australis</name>
    <dbReference type="NCBI Taxonomy" id="1399860"/>
    <lineage>
        <taxon>Eukaryota</taxon>
        <taxon>Fungi</taxon>
        <taxon>Dikarya</taxon>
        <taxon>Ascomycota</taxon>
        <taxon>Pezizomycotina</taxon>
        <taxon>Sordariomycetes</taxon>
        <taxon>Hypocreomycetidae</taxon>
        <taxon>Hypocreales</taxon>
        <taxon>Ophiocordycipitaceae</taxon>
        <taxon>Ophiocordyceps</taxon>
    </lineage>
</organism>
<feature type="compositionally biased region" description="Polar residues" evidence="1">
    <location>
        <begin position="486"/>
        <end position="503"/>
    </location>
</feature>
<evidence type="ECO:0000313" key="3">
    <source>
        <dbReference type="Proteomes" id="UP000224854"/>
    </source>
</evidence>
<gene>
    <name evidence="2" type="ORF">CDD82_1881</name>
</gene>